<evidence type="ECO:0000313" key="3">
    <source>
        <dbReference type="Proteomes" id="UP000004474"/>
    </source>
</evidence>
<sequence>MAPNFVSTPTVPSSISTIEERHHHSADRRKARIATKIASPPSAPWSVAARKIPLSRAHAPNQMSEVQRMPRLSLGMTTGTTEPESPPRR</sequence>
<proteinExistence type="predicted"/>
<dbReference type="EMBL" id="ALWX01000068">
    <property type="protein sequence ID" value="EKA60241.1"/>
    <property type="molecule type" value="Genomic_DNA"/>
</dbReference>
<comment type="caution">
    <text evidence="2">The sequence shown here is derived from an EMBL/GenBank/DDBJ whole genome shotgun (WGS) entry which is preliminary data.</text>
</comment>
<name>K1DZR3_9MICO</name>
<feature type="region of interest" description="Disordered" evidence="1">
    <location>
        <begin position="56"/>
        <end position="89"/>
    </location>
</feature>
<feature type="compositionally biased region" description="Low complexity" evidence="1">
    <location>
        <begin position="1"/>
        <end position="17"/>
    </location>
</feature>
<feature type="region of interest" description="Disordered" evidence="1">
    <location>
        <begin position="1"/>
        <end position="28"/>
    </location>
</feature>
<evidence type="ECO:0000313" key="2">
    <source>
        <dbReference type="EMBL" id="EKA60241.1"/>
    </source>
</evidence>
<dbReference type="Proteomes" id="UP000004474">
    <property type="component" value="Unassembled WGS sequence"/>
</dbReference>
<gene>
    <name evidence="2" type="ORF">B277_13819</name>
</gene>
<protein>
    <submittedName>
        <fullName evidence="2">Uncharacterized protein</fullName>
    </submittedName>
</protein>
<evidence type="ECO:0000256" key="1">
    <source>
        <dbReference type="SAM" id="MobiDB-lite"/>
    </source>
</evidence>
<reference evidence="2 3" key="1">
    <citation type="journal article" date="2012" name="J. Bacteriol.">
        <title>Genome Sequence of Janibacter hoylei MTCC8307, Isolated from the Stratospheric Air.</title>
        <authorList>
            <person name="Pawar S.P."/>
            <person name="Dhotre D.P."/>
            <person name="Shetty S.A."/>
            <person name="Chowdhury S.P."/>
            <person name="Chaudhari B.L."/>
            <person name="Shouche Y.S."/>
        </authorList>
    </citation>
    <scope>NUCLEOTIDE SEQUENCE [LARGE SCALE GENOMIC DNA]</scope>
    <source>
        <strain evidence="2 3">PVAS-1</strain>
    </source>
</reference>
<organism evidence="2 3">
    <name type="scientific">Janibacter hoylei PVAS-1</name>
    <dbReference type="NCBI Taxonomy" id="1210046"/>
    <lineage>
        <taxon>Bacteria</taxon>
        <taxon>Bacillati</taxon>
        <taxon>Actinomycetota</taxon>
        <taxon>Actinomycetes</taxon>
        <taxon>Micrococcales</taxon>
        <taxon>Intrasporangiaceae</taxon>
        <taxon>Janibacter</taxon>
    </lineage>
</organism>
<dbReference type="AlphaFoldDB" id="K1DZR3"/>
<accession>K1DZR3</accession>